<dbReference type="AlphaFoldDB" id="A0A5Q0H9K9"/>
<dbReference type="SUPFAM" id="SSF53335">
    <property type="entry name" value="S-adenosyl-L-methionine-dependent methyltransferases"/>
    <property type="match status" value="1"/>
</dbReference>
<dbReference type="Proteomes" id="UP000325787">
    <property type="component" value="Chromosome"/>
</dbReference>
<name>A0A5Q0H9K9_SACSY</name>
<keyword evidence="2" id="KW-0808">Transferase</keyword>
<protein>
    <submittedName>
        <fullName evidence="2">Class I SAM-dependent methyltransferase</fullName>
    </submittedName>
</protein>
<dbReference type="Pfam" id="PF13649">
    <property type="entry name" value="Methyltransf_25"/>
    <property type="match status" value="1"/>
</dbReference>
<dbReference type="Gene3D" id="3.40.50.150">
    <property type="entry name" value="Vaccinia Virus protein VP39"/>
    <property type="match status" value="1"/>
</dbReference>
<dbReference type="EMBL" id="CP034550">
    <property type="protein sequence ID" value="QFZ22879.1"/>
    <property type="molecule type" value="Genomic_DNA"/>
</dbReference>
<evidence type="ECO:0000313" key="2">
    <source>
        <dbReference type="EMBL" id="QFZ22879.1"/>
    </source>
</evidence>
<dbReference type="InterPro" id="IPR029063">
    <property type="entry name" value="SAM-dependent_MTases_sf"/>
</dbReference>
<accession>A0A5Q0H9K9</accession>
<dbReference type="GO" id="GO:0008168">
    <property type="term" value="F:methyltransferase activity"/>
    <property type="evidence" value="ECO:0007669"/>
    <property type="project" value="UniProtKB-KW"/>
</dbReference>
<dbReference type="CDD" id="cd02440">
    <property type="entry name" value="AdoMet_MTases"/>
    <property type="match status" value="1"/>
</dbReference>
<organism evidence="2 3">
    <name type="scientific">Saccharothrix syringae</name>
    <name type="common">Nocardiopsis syringae</name>
    <dbReference type="NCBI Taxonomy" id="103733"/>
    <lineage>
        <taxon>Bacteria</taxon>
        <taxon>Bacillati</taxon>
        <taxon>Actinomycetota</taxon>
        <taxon>Actinomycetes</taxon>
        <taxon>Pseudonocardiales</taxon>
        <taxon>Pseudonocardiaceae</taxon>
        <taxon>Saccharothrix</taxon>
    </lineage>
</organism>
<dbReference type="GO" id="GO:0032259">
    <property type="term" value="P:methylation"/>
    <property type="evidence" value="ECO:0007669"/>
    <property type="project" value="UniProtKB-KW"/>
</dbReference>
<dbReference type="OrthoDB" id="8385759at2"/>
<gene>
    <name evidence="2" type="ORF">EKG83_40515</name>
</gene>
<keyword evidence="3" id="KW-1185">Reference proteome</keyword>
<proteinExistence type="predicted"/>
<feature type="domain" description="Methyltransferase" evidence="1">
    <location>
        <begin position="65"/>
        <end position="161"/>
    </location>
</feature>
<sequence>MRGGAGAGYLRPVDWLKVNRDNWDDRTRVHAASDFYDLAGFRAGACTLRPFEPAEVGDVTGRTLLHLQCHMGQDTLSWARRGARVTGLDFSAPAVGTARSLAEDTGLADRARFVVSDVHAAREALAGERFDVVYTGVGALVWLPDLVRWARVVADSLVDGGFLYLVEFHPLADLLGDDGRTLQDDYFRADGETYDHPHTYTDGPELTRTRSVQWQHGLGDVVTALAGAGLRVDFLRERETTLFRRYPVLERTGTGEYRFPPGHPRLPMLYSLRATRSG</sequence>
<keyword evidence="2" id="KW-0489">Methyltransferase</keyword>
<evidence type="ECO:0000259" key="1">
    <source>
        <dbReference type="Pfam" id="PF13649"/>
    </source>
</evidence>
<reference evidence="3" key="1">
    <citation type="journal article" date="2021" name="Curr. Microbiol.">
        <title>Complete genome of nocamycin-producing strain Saccharothrix syringae NRRL B-16468 reveals the biosynthetic potential for secondary metabolites.</title>
        <authorList>
            <person name="Mo X."/>
            <person name="Yang S."/>
        </authorList>
    </citation>
    <scope>NUCLEOTIDE SEQUENCE [LARGE SCALE GENOMIC DNA]</scope>
    <source>
        <strain evidence="3">ATCC 51364 / DSM 43886 / JCM 6844 / KCTC 9398 / NBRC 14523 / NRRL B-16468 / INA 2240</strain>
    </source>
</reference>
<evidence type="ECO:0000313" key="3">
    <source>
        <dbReference type="Proteomes" id="UP000325787"/>
    </source>
</evidence>
<dbReference type="KEGG" id="ssyi:EKG83_40515"/>
<dbReference type="InterPro" id="IPR041698">
    <property type="entry name" value="Methyltransf_25"/>
</dbReference>